<name>M2XWQ6_9MICC</name>
<proteinExistence type="predicted"/>
<dbReference type="Pfam" id="PF13193">
    <property type="entry name" value="AMP-binding_C"/>
    <property type="match status" value="1"/>
</dbReference>
<protein>
    <submittedName>
        <fullName evidence="4">O-succinylbenzoic acid--CoA ligase</fullName>
    </submittedName>
</protein>
<evidence type="ECO:0000313" key="4">
    <source>
        <dbReference type="EMBL" id="EME37253.1"/>
    </source>
</evidence>
<evidence type="ECO:0000259" key="3">
    <source>
        <dbReference type="Pfam" id="PF13193"/>
    </source>
</evidence>
<evidence type="ECO:0000259" key="2">
    <source>
        <dbReference type="Pfam" id="PF00501"/>
    </source>
</evidence>
<sequence>MADTSSAGQELPGRAMPAPRTADLPSDAVVLDGPQALPGLGGAAGLLERLRDALSRPGPAVVVSTSGSTGRPKATVLEAQSLRASGQATAVRTGGHGQWLLCLPAHYVAGVQVLARSALAGTEPVIMDDGPFRAEAFARAAERMTGEVRHVSLVPTQLSRLVEVADDPAGGRAVRRALASFDSVLLGGSAASPVLLERARALGARVATTYGMSETCGGCVYDGRPLDGIEVRIEASEGASSPAPAQGCAPLAPEGSGRIWLGGAAVTTGYLDDDAQTARHVRLIDGRRWYRTDDLGTWDGRLLEIAGRADDVVVTGGLKVSAGVVAQQLLRDPEIEQAVVLGVPDPQWGQAVAALVVPRSSAHQREETALRERLSAEIRSALGAAAVPKRWLIAAQMPMLVTGKPDRAEVRRLLEGVSG</sequence>
<dbReference type="Proteomes" id="UP000009877">
    <property type="component" value="Unassembled WGS sequence"/>
</dbReference>
<gene>
    <name evidence="4" type="ORF">C884_01761</name>
</gene>
<keyword evidence="5" id="KW-1185">Reference proteome</keyword>
<evidence type="ECO:0000313" key="5">
    <source>
        <dbReference type="Proteomes" id="UP000009877"/>
    </source>
</evidence>
<feature type="domain" description="AMP-dependent synthetase/ligase" evidence="2">
    <location>
        <begin position="55"/>
        <end position="271"/>
    </location>
</feature>
<dbReference type="GO" id="GO:0016878">
    <property type="term" value="F:acid-thiol ligase activity"/>
    <property type="evidence" value="ECO:0007669"/>
    <property type="project" value="UniProtKB-ARBA"/>
</dbReference>
<dbReference type="EMBL" id="ANHZ02000004">
    <property type="protein sequence ID" value="EME37253.1"/>
    <property type="molecule type" value="Genomic_DNA"/>
</dbReference>
<feature type="domain" description="AMP-binding enzyme C-terminal" evidence="3">
    <location>
        <begin position="327"/>
        <end position="404"/>
    </location>
</feature>
<dbReference type="AlphaFoldDB" id="M2XWQ6"/>
<dbReference type="RefSeq" id="WP_006213749.1">
    <property type="nucleotide sequence ID" value="NZ_ANHZ02000004.1"/>
</dbReference>
<dbReference type="Gene3D" id="3.40.50.12780">
    <property type="entry name" value="N-terminal domain of ligase-like"/>
    <property type="match status" value="1"/>
</dbReference>
<dbReference type="Gene3D" id="2.30.38.10">
    <property type="entry name" value="Luciferase, Domain 3"/>
    <property type="match status" value="1"/>
</dbReference>
<organism evidence="4 5">
    <name type="scientific">Kocuria palustris PEL</name>
    <dbReference type="NCBI Taxonomy" id="1236550"/>
    <lineage>
        <taxon>Bacteria</taxon>
        <taxon>Bacillati</taxon>
        <taxon>Actinomycetota</taxon>
        <taxon>Actinomycetes</taxon>
        <taxon>Micrococcales</taxon>
        <taxon>Micrococcaceae</taxon>
        <taxon>Kocuria</taxon>
    </lineage>
</organism>
<keyword evidence="4" id="KW-0436">Ligase</keyword>
<comment type="caution">
    <text evidence="4">The sequence shown here is derived from an EMBL/GenBank/DDBJ whole genome shotgun (WGS) entry which is preliminary data.</text>
</comment>
<feature type="region of interest" description="Disordered" evidence="1">
    <location>
        <begin position="1"/>
        <end position="25"/>
    </location>
</feature>
<reference evidence="4 5" key="1">
    <citation type="journal article" date="2014" name="Genome Announc.">
        <title>Draft Genome Sequence of Kocuria palustris PEL.</title>
        <authorList>
            <person name="Sharma G."/>
            <person name="Khatri I."/>
            <person name="Subramanian S."/>
        </authorList>
    </citation>
    <scope>NUCLEOTIDE SEQUENCE [LARGE SCALE GENOMIC DNA]</scope>
    <source>
        <strain evidence="4 5">PEL</strain>
    </source>
</reference>
<dbReference type="InterPro" id="IPR042099">
    <property type="entry name" value="ANL_N_sf"/>
</dbReference>
<accession>M2XWQ6</accession>
<dbReference type="InterPro" id="IPR000873">
    <property type="entry name" value="AMP-dep_synth/lig_dom"/>
</dbReference>
<dbReference type="InterPro" id="IPR045851">
    <property type="entry name" value="AMP-bd_C_sf"/>
</dbReference>
<dbReference type="PANTHER" id="PTHR43767:SF1">
    <property type="entry name" value="NONRIBOSOMAL PEPTIDE SYNTHASE PES1 (EUROFUNG)-RELATED"/>
    <property type="match status" value="1"/>
</dbReference>
<dbReference type="PANTHER" id="PTHR43767">
    <property type="entry name" value="LONG-CHAIN-FATTY-ACID--COA LIGASE"/>
    <property type="match status" value="1"/>
</dbReference>
<dbReference type="Gene3D" id="3.30.300.30">
    <property type="match status" value="1"/>
</dbReference>
<dbReference type="STRING" id="71999.KPaMU14_10310"/>
<evidence type="ECO:0000256" key="1">
    <source>
        <dbReference type="SAM" id="MobiDB-lite"/>
    </source>
</evidence>
<dbReference type="SUPFAM" id="SSF56801">
    <property type="entry name" value="Acetyl-CoA synthetase-like"/>
    <property type="match status" value="1"/>
</dbReference>
<dbReference type="Pfam" id="PF00501">
    <property type="entry name" value="AMP-binding"/>
    <property type="match status" value="1"/>
</dbReference>
<dbReference type="InterPro" id="IPR025110">
    <property type="entry name" value="AMP-bd_C"/>
</dbReference>
<dbReference type="InterPro" id="IPR050237">
    <property type="entry name" value="ATP-dep_AMP-bd_enzyme"/>
</dbReference>